<dbReference type="OrthoDB" id="10263003at2759"/>
<feature type="region of interest" description="Disordered" evidence="5">
    <location>
        <begin position="340"/>
        <end position="404"/>
    </location>
</feature>
<proteinExistence type="inferred from homology"/>
<gene>
    <name evidence="6" type="primary">ATP6V1E1_1</name>
    <name evidence="6" type="ORF">EYF80_026618</name>
</gene>
<comment type="similarity">
    <text evidence="1">Belongs to the V-ATPase E subunit family.</text>
</comment>
<comment type="function">
    <text evidence="4">Subunit of the V1 complex of vacuolar(H+)-ATPase (V-ATPase), a multisubunit enzyme composed of a peripheral complex (V1) that hydrolyzes ATP and a membrane integral complex (V0) that translocates protons. V-ATPase is responsible for acidifying and maintaining the pH of intracellular compartments and in some cell types, is targeted to the plasma membrane, where it is responsible for acidifying the extracellular environment.</text>
</comment>
<evidence type="ECO:0000256" key="4">
    <source>
        <dbReference type="ARBA" id="ARBA00045737"/>
    </source>
</evidence>
<protein>
    <submittedName>
        <fullName evidence="6">V-type proton ATPase subunit E 1</fullName>
    </submittedName>
</protein>
<dbReference type="Pfam" id="PF01991">
    <property type="entry name" value="vATP-synt_E"/>
    <property type="match status" value="1"/>
</dbReference>
<evidence type="ECO:0000256" key="2">
    <source>
        <dbReference type="ARBA" id="ARBA00022448"/>
    </source>
</evidence>
<feature type="compositionally biased region" description="Low complexity" evidence="5">
    <location>
        <begin position="166"/>
        <end position="185"/>
    </location>
</feature>
<dbReference type="GO" id="GO:0046961">
    <property type="term" value="F:proton-transporting ATPase activity, rotational mechanism"/>
    <property type="evidence" value="ECO:0007669"/>
    <property type="project" value="InterPro"/>
</dbReference>
<accession>A0A4Z2HE27</accession>
<dbReference type="InterPro" id="IPR002842">
    <property type="entry name" value="ATPase_V1_Esu"/>
</dbReference>
<evidence type="ECO:0000313" key="7">
    <source>
        <dbReference type="Proteomes" id="UP000314294"/>
    </source>
</evidence>
<dbReference type="PANTHER" id="PTHR45715">
    <property type="entry name" value="ATPASE H+-TRANSPORTING V1 SUBUNIT E1A-RELATED"/>
    <property type="match status" value="1"/>
</dbReference>
<dbReference type="EMBL" id="SRLO01000279">
    <property type="protein sequence ID" value="TNN63154.1"/>
    <property type="molecule type" value="Genomic_DNA"/>
</dbReference>
<reference evidence="6 7" key="1">
    <citation type="submission" date="2019-03" db="EMBL/GenBank/DDBJ databases">
        <title>First draft genome of Liparis tanakae, snailfish: a comprehensive survey of snailfish specific genes.</title>
        <authorList>
            <person name="Kim W."/>
            <person name="Song I."/>
            <person name="Jeong J.-H."/>
            <person name="Kim D."/>
            <person name="Kim S."/>
            <person name="Ryu S."/>
            <person name="Song J.Y."/>
            <person name="Lee S.K."/>
        </authorList>
    </citation>
    <scope>NUCLEOTIDE SEQUENCE [LARGE SCALE GENOMIC DNA]</scope>
    <source>
        <tissue evidence="6">Muscle</tissue>
    </source>
</reference>
<feature type="compositionally biased region" description="Low complexity" evidence="5">
    <location>
        <begin position="340"/>
        <end position="361"/>
    </location>
</feature>
<dbReference type="InterPro" id="IPR038495">
    <property type="entry name" value="ATPase_E_C"/>
</dbReference>
<feature type="region of interest" description="Disordered" evidence="5">
    <location>
        <begin position="161"/>
        <end position="185"/>
    </location>
</feature>
<dbReference type="Gene3D" id="3.30.2320.30">
    <property type="entry name" value="ATP synthase, E subunit, C-terminal"/>
    <property type="match status" value="1"/>
</dbReference>
<comment type="caution">
    <text evidence="6">The sequence shown here is derived from an EMBL/GenBank/DDBJ whole genome shotgun (WGS) entry which is preliminary data.</text>
</comment>
<evidence type="ECO:0000256" key="5">
    <source>
        <dbReference type="SAM" id="MobiDB-lite"/>
    </source>
</evidence>
<sequence>MFHRSDNVYLVVFSPSSGSELGRAVLREAGGQVVVFLQLVVSVPAVPVRRGGAAVAQLGRALLPGVALLLVLGAPEVRRRRRRPAHLRRAQPVQDVRAELVMVLRLPLRWPQHSASFSLFLEMKWKVPLSLSVHWMESPMLGSLRASWSATHVVPVARRSRDVRRATTPTTATTAAPPHSSSVQLRGSGVLGVSGGFSVAAPEDWPECSSASERATWENSSRLSDGGSASTCARMEGELLVEGTGVDVVEGGSSFTTGRRGSAIGGTTCLNSAGLVCERGSSVGAGSSSVSRSCSSSLSSASSRSPPKTLNVLVCSSSSSSSSSSSVPLAAFSASSSISARTRTTSSLPSRPLGSSGSTSPIVDQDSASRLSLCQGPGLRDRAAGLREPASPTPPSPLLGSTGVFPSRMKTGVCRDETHRFRIMKHSWFHLAPTAATMALSDADVQKQIKHMMAFIEQEANEKAEEIDAKAEEEFNIEKGRLVQTQRLKIMEYYEKKEKQIEQQKKIQMSNLMNQARLKVLKARDDMISEMLSEARQRLGNIAKDPARYPALLDGLILQGLYQLLESKVTIRCRKQDFQMIQASIQRNVPIYKMAVKINMEARIDQVNVLSPDISGGVEIFNSNGKIKMMPVIRVSLFGANPNRKFLD</sequence>
<dbReference type="SUPFAM" id="SSF160527">
    <property type="entry name" value="V-type ATPase subunit E-like"/>
    <property type="match status" value="1"/>
</dbReference>
<dbReference type="Gene3D" id="6.10.250.1620">
    <property type="match status" value="1"/>
</dbReference>
<evidence type="ECO:0000313" key="6">
    <source>
        <dbReference type="EMBL" id="TNN63154.1"/>
    </source>
</evidence>
<name>A0A4Z2HE27_9TELE</name>
<keyword evidence="3" id="KW-0406">Ion transport</keyword>
<dbReference type="Proteomes" id="UP000314294">
    <property type="component" value="Unassembled WGS sequence"/>
</dbReference>
<evidence type="ECO:0000256" key="3">
    <source>
        <dbReference type="ARBA" id="ARBA00023065"/>
    </source>
</evidence>
<dbReference type="GO" id="GO:0033178">
    <property type="term" value="C:proton-transporting two-sector ATPase complex, catalytic domain"/>
    <property type="evidence" value="ECO:0007669"/>
    <property type="project" value="InterPro"/>
</dbReference>
<keyword evidence="2" id="KW-0813">Transport</keyword>
<dbReference type="HAMAP" id="MF_00311">
    <property type="entry name" value="ATP_synth_E_arch"/>
    <property type="match status" value="1"/>
</dbReference>
<evidence type="ECO:0000256" key="1">
    <source>
        <dbReference type="ARBA" id="ARBA00005901"/>
    </source>
</evidence>
<feature type="region of interest" description="Disordered" evidence="5">
    <location>
        <begin position="282"/>
        <end position="308"/>
    </location>
</feature>
<organism evidence="6 7">
    <name type="scientific">Liparis tanakae</name>
    <name type="common">Tanaka's snailfish</name>
    <dbReference type="NCBI Taxonomy" id="230148"/>
    <lineage>
        <taxon>Eukaryota</taxon>
        <taxon>Metazoa</taxon>
        <taxon>Chordata</taxon>
        <taxon>Craniata</taxon>
        <taxon>Vertebrata</taxon>
        <taxon>Euteleostomi</taxon>
        <taxon>Actinopterygii</taxon>
        <taxon>Neopterygii</taxon>
        <taxon>Teleostei</taxon>
        <taxon>Neoteleostei</taxon>
        <taxon>Acanthomorphata</taxon>
        <taxon>Eupercaria</taxon>
        <taxon>Perciformes</taxon>
        <taxon>Cottioidei</taxon>
        <taxon>Cottales</taxon>
        <taxon>Liparidae</taxon>
        <taxon>Liparis</taxon>
    </lineage>
</organism>
<dbReference type="AlphaFoldDB" id="A0A4Z2HE27"/>
<feature type="compositionally biased region" description="Low complexity" evidence="5">
    <location>
        <begin position="282"/>
        <end position="305"/>
    </location>
</feature>
<keyword evidence="7" id="KW-1185">Reference proteome</keyword>